<feature type="signal peptide" evidence="1">
    <location>
        <begin position="1"/>
        <end position="30"/>
    </location>
</feature>
<dbReference type="Proteomes" id="UP001243757">
    <property type="component" value="Unassembled WGS sequence"/>
</dbReference>
<evidence type="ECO:0000313" key="3">
    <source>
        <dbReference type="Proteomes" id="UP001243757"/>
    </source>
</evidence>
<protein>
    <submittedName>
        <fullName evidence="2">Excinuclease ABC subunit A</fullName>
    </submittedName>
</protein>
<name>A0ABT7EVU0_9RHOB</name>
<evidence type="ECO:0000313" key="2">
    <source>
        <dbReference type="EMBL" id="MDK3016409.1"/>
    </source>
</evidence>
<reference evidence="2 3" key="1">
    <citation type="submission" date="2023-05" db="EMBL/GenBank/DDBJ databases">
        <title>Pseudodonghicola sp. nov.</title>
        <authorList>
            <person name="Huang J."/>
        </authorList>
    </citation>
    <scope>NUCLEOTIDE SEQUENCE [LARGE SCALE GENOMIC DNA]</scope>
    <source>
        <strain evidence="2 3">IC7</strain>
    </source>
</reference>
<comment type="caution">
    <text evidence="2">The sequence shown here is derived from an EMBL/GenBank/DDBJ whole genome shotgun (WGS) entry which is preliminary data.</text>
</comment>
<gene>
    <name evidence="2" type="ORF">QO033_01900</name>
</gene>
<proteinExistence type="predicted"/>
<evidence type="ECO:0000256" key="1">
    <source>
        <dbReference type="SAM" id="SignalP"/>
    </source>
</evidence>
<accession>A0ABT7EVU0</accession>
<feature type="chain" id="PRO_5046705322" evidence="1">
    <location>
        <begin position="31"/>
        <end position="123"/>
    </location>
</feature>
<dbReference type="EMBL" id="JASNJD010000001">
    <property type="protein sequence ID" value="MDK3016409.1"/>
    <property type="molecule type" value="Genomic_DNA"/>
</dbReference>
<dbReference type="RefSeq" id="WP_284479222.1">
    <property type="nucleotide sequence ID" value="NZ_JASNJD010000001.1"/>
</dbReference>
<organism evidence="2 3">
    <name type="scientific">Pseudodonghicola flavimaris</name>
    <dbReference type="NCBI Taxonomy" id="3050036"/>
    <lineage>
        <taxon>Bacteria</taxon>
        <taxon>Pseudomonadati</taxon>
        <taxon>Pseudomonadota</taxon>
        <taxon>Alphaproteobacteria</taxon>
        <taxon>Rhodobacterales</taxon>
        <taxon>Paracoccaceae</taxon>
        <taxon>Pseudodonghicola</taxon>
    </lineage>
</organism>
<keyword evidence="1" id="KW-0732">Signal</keyword>
<sequence length="123" mass="13535">MRNKFLMTPILAAATALALSPAVMPAAALAGGPKGCPPGLAKKGNGCQPPGHAKQRYDDDYDHHHVYTRGDYLRGDYILIERPDRYGLDPRQTYYRSGDYIYLVDRDTMKVLNLIGAVAAILN</sequence>
<keyword evidence="3" id="KW-1185">Reference proteome</keyword>